<accession>A0ACC6PPK3</accession>
<evidence type="ECO:0000313" key="2">
    <source>
        <dbReference type="Proteomes" id="UP001377168"/>
    </source>
</evidence>
<comment type="caution">
    <text evidence="1">The sequence shown here is derived from an EMBL/GenBank/DDBJ whole genome shotgun (WGS) entry which is preliminary data.</text>
</comment>
<reference evidence="1" key="1">
    <citation type="submission" date="2024-03" db="EMBL/GenBank/DDBJ databases">
        <title>Novel Streptomyces species of biotechnological and ecological value are a feature of Machair soil.</title>
        <authorList>
            <person name="Prole J.R."/>
            <person name="Goodfellow M."/>
            <person name="Allenby N."/>
            <person name="Ward A.C."/>
        </authorList>
    </citation>
    <scope>NUCLEOTIDE SEQUENCE</scope>
    <source>
        <strain evidence="1">MS2.AVA.5</strain>
    </source>
</reference>
<dbReference type="Proteomes" id="UP001377168">
    <property type="component" value="Unassembled WGS sequence"/>
</dbReference>
<sequence length="766" mass="81662">MSTSAQDPSGAGRERDDLAAAVAELSARNADLRAELVRRHLLDLATGVLVTRLATSPSEAAEQLARMAAETGLSTEDFAADIVNGVAGTAAVTPPPATANPSSAAYADRGPRGDEARRMRRAMTDAEAHHTVEEAAAALLDGGLRHLGVQSLWLWRRTGSGCLQLAGHAGVGATEASQWRWIPPSLPASFRPALLEDSPVWLAAGPPPDDVLPGPAPQAARAVLPLRLRGTTVGVALAVWPDRADLDGPVRRAVTDLMDVAARVLTAPVWEPAPLPALDELLDAMAHPALTLMRDPETGALAVEHLNQAAVEALGIAGQTAGQLLSRAHPLLHAPLAGLAELAHSTSSLQRVSRLPAVDHADAAAPLLDVRVLPAGAERTVVLWHTSTDRGTAATRAVARLQGVAPFEDNLLTGTSTWGEQAYGIFGAPRDAPPIPLTELYQRVHPEDDEDLTELLRNLTQRRRGAATVIRVVRDDGRQRHVRITAEPLLDQRTLIGISGIYQDVSAEFHTEVALSATFDQLTAVQAQAALRHRLALQLQQAIVPEMPALEVLPGLQATARYRPAVQEYRVGGDWYDVLPLPDGKVLVAVGDIAGHGIDSATGMVALRNALRGLAFTGHTPGRLMSWLNEVTIHTQGRPTATAVCALYDPADRTLRWASAGHLPLLLLREGHARLLAPPKNILLGATPDARYEEITTQLKPGDTLLLFTDGLIERRHDALDEGLQALLRTAEELAGREIDDQVDRLLGAATGDTDDDTSLIAVRVR</sequence>
<gene>
    <name evidence="1" type="ORF">WKI67_07830</name>
</gene>
<evidence type="ECO:0000313" key="1">
    <source>
        <dbReference type="EMBL" id="MEJ8633302.1"/>
    </source>
</evidence>
<name>A0ACC6PPK3_9ACTN</name>
<proteinExistence type="predicted"/>
<protein>
    <submittedName>
        <fullName evidence="1">SpoIIE family protein phosphatase</fullName>
    </submittedName>
</protein>
<organism evidence="1 2">
    <name type="scientific">Streptomyces achmelvichensis</name>
    <dbReference type="NCBI Taxonomy" id="3134111"/>
    <lineage>
        <taxon>Bacteria</taxon>
        <taxon>Bacillati</taxon>
        <taxon>Actinomycetota</taxon>
        <taxon>Actinomycetes</taxon>
        <taxon>Kitasatosporales</taxon>
        <taxon>Streptomycetaceae</taxon>
        <taxon>Streptomyces</taxon>
    </lineage>
</organism>
<keyword evidence="2" id="KW-1185">Reference proteome</keyword>
<dbReference type="EMBL" id="JBBKAJ010000022">
    <property type="protein sequence ID" value="MEJ8633302.1"/>
    <property type="molecule type" value="Genomic_DNA"/>
</dbReference>